<organism evidence="1 2">
    <name type="scientific">Carboxydichorda subterranea</name>
    <dbReference type="NCBI Taxonomy" id="3109565"/>
    <lineage>
        <taxon>Bacteria</taxon>
        <taxon>Bacillati</taxon>
        <taxon>Bacillota</taxon>
        <taxon>Limnochordia</taxon>
        <taxon>Limnochordales</taxon>
        <taxon>Geochordaceae</taxon>
        <taxon>Carboxydichorda</taxon>
    </lineage>
</organism>
<proteinExistence type="predicted"/>
<dbReference type="EMBL" id="CP141615">
    <property type="protein sequence ID" value="WRP17162.1"/>
    <property type="molecule type" value="Genomic_DNA"/>
</dbReference>
<name>A0ABZ1BWK9_9FIRM</name>
<gene>
    <name evidence="1" type="ORF">U7230_13905</name>
</gene>
<evidence type="ECO:0000313" key="1">
    <source>
        <dbReference type="EMBL" id="WRP17162.1"/>
    </source>
</evidence>
<evidence type="ECO:0000313" key="2">
    <source>
        <dbReference type="Proteomes" id="UP001332192"/>
    </source>
</evidence>
<dbReference type="Gene3D" id="1.10.1220.10">
    <property type="entry name" value="Met repressor-like"/>
    <property type="match status" value="1"/>
</dbReference>
<keyword evidence="2" id="KW-1185">Reference proteome</keyword>
<sequence length="52" mass="6484">MNEHVAMNIRLPKDLWERLRRYAFEHHRRQADVIRDALARFLDAEERKERKP</sequence>
<dbReference type="SUPFAM" id="SSF47598">
    <property type="entry name" value="Ribbon-helix-helix"/>
    <property type="match status" value="1"/>
</dbReference>
<dbReference type="InterPro" id="IPR013321">
    <property type="entry name" value="Arc_rbn_hlx_hlx"/>
</dbReference>
<protein>
    <recommendedName>
        <fullName evidence="3">CopG family transcriptional regulator</fullName>
    </recommendedName>
</protein>
<evidence type="ECO:0008006" key="3">
    <source>
        <dbReference type="Google" id="ProtNLM"/>
    </source>
</evidence>
<dbReference type="InterPro" id="IPR010985">
    <property type="entry name" value="Ribbon_hlx_hlx"/>
</dbReference>
<reference evidence="1 2" key="1">
    <citation type="journal article" date="2024" name="Front. Microbiol.">
        <title>Novel thermophilic genera Geochorda gen. nov. and Carboxydochorda gen. nov. from the deep terrestrial subsurface reveal the ecophysiological diversity in the class Limnochordia.</title>
        <authorList>
            <person name="Karnachuk O.V."/>
            <person name="Lukina A.P."/>
            <person name="Avakyan M.R."/>
            <person name="Kadnikov V.V."/>
            <person name="Begmatov S."/>
            <person name="Beletsky A.V."/>
            <person name="Vlasova K.G."/>
            <person name="Novikov A.A."/>
            <person name="Shcherbakova V.A."/>
            <person name="Mardanov A.V."/>
            <person name="Ravin N.V."/>
        </authorList>
    </citation>
    <scope>NUCLEOTIDE SEQUENCE [LARGE SCALE GENOMIC DNA]</scope>
    <source>
        <strain evidence="1 2">L945</strain>
    </source>
</reference>
<accession>A0ABZ1BWK9</accession>
<dbReference type="RefSeq" id="WP_324716434.1">
    <property type="nucleotide sequence ID" value="NZ_CP141615.1"/>
</dbReference>
<dbReference type="Proteomes" id="UP001332192">
    <property type="component" value="Chromosome"/>
</dbReference>